<keyword evidence="3" id="KW-1185">Reference proteome</keyword>
<name>A0A1R1X2R3_9FUNG</name>
<protein>
    <submittedName>
        <fullName evidence="2">Uncharacterized protein</fullName>
    </submittedName>
</protein>
<reference evidence="3" key="1">
    <citation type="submission" date="2017-01" db="EMBL/GenBank/DDBJ databases">
        <authorList>
            <person name="Wang Y."/>
            <person name="White M."/>
            <person name="Kvist S."/>
            <person name="Moncalvo J.-M."/>
        </authorList>
    </citation>
    <scope>NUCLEOTIDE SEQUENCE [LARGE SCALE GENOMIC DNA]</scope>
    <source>
        <strain evidence="3">ID-206-W2</strain>
    </source>
</reference>
<comment type="caution">
    <text evidence="2">The sequence shown here is derived from an EMBL/GenBank/DDBJ whole genome shotgun (WGS) entry which is preliminary data.</text>
</comment>
<keyword evidence="1" id="KW-0472">Membrane</keyword>
<organism evidence="2 3">
    <name type="scientific">Smittium culicis</name>
    <dbReference type="NCBI Taxonomy" id="133412"/>
    <lineage>
        <taxon>Eukaryota</taxon>
        <taxon>Fungi</taxon>
        <taxon>Fungi incertae sedis</taxon>
        <taxon>Zoopagomycota</taxon>
        <taxon>Kickxellomycotina</taxon>
        <taxon>Harpellomycetes</taxon>
        <taxon>Harpellales</taxon>
        <taxon>Legeriomycetaceae</taxon>
        <taxon>Smittium</taxon>
    </lineage>
</organism>
<keyword evidence="1" id="KW-0812">Transmembrane</keyword>
<evidence type="ECO:0000256" key="1">
    <source>
        <dbReference type="SAM" id="Phobius"/>
    </source>
</evidence>
<proteinExistence type="predicted"/>
<dbReference type="EMBL" id="LSSM01007243">
    <property type="protein sequence ID" value="OMJ08909.1"/>
    <property type="molecule type" value="Genomic_DNA"/>
</dbReference>
<accession>A0A1R1X2R3</accession>
<feature type="transmembrane region" description="Helical" evidence="1">
    <location>
        <begin position="12"/>
        <end position="33"/>
    </location>
</feature>
<dbReference type="AlphaFoldDB" id="A0A1R1X2R3"/>
<dbReference type="Proteomes" id="UP000187429">
    <property type="component" value="Unassembled WGS sequence"/>
</dbReference>
<keyword evidence="1" id="KW-1133">Transmembrane helix</keyword>
<sequence length="119" mass="13407">MRESQSANIFSFPAIYVILTEILWPIVMFHNLFSKTSSLELDLVPPLHVWIPSSAHCNNISGDTPACPRSIHSHRYGTLWIYRLIVKWRAVLITQVILALSHVVDGVGRKWECGVVAVA</sequence>
<evidence type="ECO:0000313" key="2">
    <source>
        <dbReference type="EMBL" id="OMJ08909.1"/>
    </source>
</evidence>
<evidence type="ECO:0000313" key="3">
    <source>
        <dbReference type="Proteomes" id="UP000187429"/>
    </source>
</evidence>
<gene>
    <name evidence="2" type="ORF">AYI69_g10893</name>
</gene>